<protein>
    <submittedName>
        <fullName evidence="1">Uncharacterized protein</fullName>
    </submittedName>
</protein>
<accession>A0A8H5BA56</accession>
<dbReference type="SUPFAM" id="SSF48452">
    <property type="entry name" value="TPR-like"/>
    <property type="match status" value="1"/>
</dbReference>
<dbReference type="Gene3D" id="1.25.40.10">
    <property type="entry name" value="Tetratricopeptide repeat domain"/>
    <property type="match status" value="1"/>
</dbReference>
<proteinExistence type="predicted"/>
<name>A0A8H5BA56_9AGAR</name>
<dbReference type="InterPro" id="IPR011990">
    <property type="entry name" value="TPR-like_helical_dom_sf"/>
</dbReference>
<keyword evidence="2" id="KW-1185">Reference proteome</keyword>
<dbReference type="AlphaFoldDB" id="A0A8H5BA56"/>
<reference evidence="1 2" key="1">
    <citation type="journal article" date="2020" name="ISME J.">
        <title>Uncovering the hidden diversity of litter-decomposition mechanisms in mushroom-forming fungi.</title>
        <authorList>
            <person name="Floudas D."/>
            <person name="Bentzer J."/>
            <person name="Ahren D."/>
            <person name="Johansson T."/>
            <person name="Persson P."/>
            <person name="Tunlid A."/>
        </authorList>
    </citation>
    <scope>NUCLEOTIDE SEQUENCE [LARGE SCALE GENOMIC DNA]</scope>
    <source>
        <strain evidence="1 2">CBS 101986</strain>
    </source>
</reference>
<dbReference type="InterPro" id="IPR011717">
    <property type="entry name" value="TPR-4"/>
</dbReference>
<gene>
    <name evidence="1" type="ORF">D9619_008401</name>
</gene>
<dbReference type="EMBL" id="JAACJJ010000029">
    <property type="protein sequence ID" value="KAF5319506.1"/>
    <property type="molecule type" value="Genomic_DNA"/>
</dbReference>
<comment type="caution">
    <text evidence="1">The sequence shown here is derived from an EMBL/GenBank/DDBJ whole genome shotgun (WGS) entry which is preliminary data.</text>
</comment>
<dbReference type="Pfam" id="PF07721">
    <property type="entry name" value="TPR_4"/>
    <property type="match status" value="2"/>
</dbReference>
<dbReference type="Proteomes" id="UP000567179">
    <property type="component" value="Unassembled WGS sequence"/>
</dbReference>
<dbReference type="GO" id="GO:0042802">
    <property type="term" value="F:identical protein binding"/>
    <property type="evidence" value="ECO:0007669"/>
    <property type="project" value="InterPro"/>
</dbReference>
<organism evidence="1 2">
    <name type="scientific">Psilocybe cf. subviscida</name>
    <dbReference type="NCBI Taxonomy" id="2480587"/>
    <lineage>
        <taxon>Eukaryota</taxon>
        <taxon>Fungi</taxon>
        <taxon>Dikarya</taxon>
        <taxon>Basidiomycota</taxon>
        <taxon>Agaricomycotina</taxon>
        <taxon>Agaricomycetes</taxon>
        <taxon>Agaricomycetidae</taxon>
        <taxon>Agaricales</taxon>
        <taxon>Agaricineae</taxon>
        <taxon>Strophariaceae</taxon>
        <taxon>Psilocybe</taxon>
    </lineage>
</organism>
<evidence type="ECO:0000313" key="1">
    <source>
        <dbReference type="EMBL" id="KAF5319506.1"/>
    </source>
</evidence>
<sequence>MIRLMVQEARLQVDLGNSEDALQVAERALWSTQNRRIFGVHPQSLVLSLNAVAFTALSCGNYKRALDAAKEGCDIYASPVHLQHELTGEDEFVRPSLLALLSSAVANLGRSSTALEYAKRAVEVSLDIRDKKSDISATTAEWSYMETRGNLAEIFIATGDLAQARQICEERRAYFSKRVETRMGDYRELAPILRMLGILCCSEGHHEEGDIAAQELYRILTTLGIAFPSLQEQVKIRLRSRAKAPILQVFNAMCEKLDCKHQREVSTLLAI</sequence>
<evidence type="ECO:0000313" key="2">
    <source>
        <dbReference type="Proteomes" id="UP000567179"/>
    </source>
</evidence>